<dbReference type="InterPro" id="IPR005123">
    <property type="entry name" value="Oxoglu/Fe-dep_dioxygenase_dom"/>
</dbReference>
<organism evidence="2 3">
    <name type="scientific">Agreia bicolorata</name>
    <dbReference type="NCBI Taxonomy" id="110935"/>
    <lineage>
        <taxon>Bacteria</taxon>
        <taxon>Bacillati</taxon>
        <taxon>Actinomycetota</taxon>
        <taxon>Actinomycetes</taxon>
        <taxon>Micrococcales</taxon>
        <taxon>Microbacteriaceae</taxon>
        <taxon>Agreia</taxon>
    </lineage>
</organism>
<evidence type="ECO:0000313" key="3">
    <source>
        <dbReference type="Proteomes" id="UP000189735"/>
    </source>
</evidence>
<evidence type="ECO:0000259" key="1">
    <source>
        <dbReference type="PROSITE" id="PS51471"/>
    </source>
</evidence>
<dbReference type="SUPFAM" id="SSF51197">
    <property type="entry name" value="Clavaminate synthase-like"/>
    <property type="match status" value="1"/>
</dbReference>
<evidence type="ECO:0000313" key="2">
    <source>
        <dbReference type="EMBL" id="SKA99091.1"/>
    </source>
</evidence>
<dbReference type="GO" id="GO:0051213">
    <property type="term" value="F:dioxygenase activity"/>
    <property type="evidence" value="ECO:0007669"/>
    <property type="project" value="UniProtKB-KW"/>
</dbReference>
<feature type="domain" description="Fe2OG dioxygenase" evidence="1">
    <location>
        <begin position="119"/>
        <end position="216"/>
    </location>
</feature>
<dbReference type="PANTHER" id="PTHR31212:SF4">
    <property type="entry name" value="ALPHA-KETOGLUTARATE-DEPENDENT DIOXYGENASE ALKB HOMOLOG 3"/>
    <property type="match status" value="1"/>
</dbReference>
<dbReference type="AlphaFoldDB" id="A0A1T4YCR2"/>
<protein>
    <submittedName>
        <fullName evidence="2">DNA-N1-methyladenine dioxygenase</fullName>
    </submittedName>
</protein>
<sequence>MFEYAYAQGMTLAYQASLFDDPGAAPVVGALGERVRRIPLDSGAWIDLRPGWVANSDSLFEDLVAAVEWRADRREMYDRVVEVPRLVSWFGAKDRLPHPTLDESMRLLNEHYAHLDAERFATAGLCFYRTGDDSVAWHGDRVGRTVQRDTRVAILSVGAERVLSVRPVGGGEISRFPVGHGDLIVMGGSCQRTYEHAILKSAKAVGPRISVQFRRA</sequence>
<dbReference type="Pfam" id="PF13532">
    <property type="entry name" value="2OG-FeII_Oxy_2"/>
    <property type="match status" value="1"/>
</dbReference>
<gene>
    <name evidence="2" type="ORF">SAMN06295879_2671</name>
</gene>
<keyword evidence="2" id="KW-0223">Dioxygenase</keyword>
<name>A0A1T4YCR2_9MICO</name>
<dbReference type="Proteomes" id="UP000189735">
    <property type="component" value="Unassembled WGS sequence"/>
</dbReference>
<reference evidence="3" key="1">
    <citation type="submission" date="2017-02" db="EMBL/GenBank/DDBJ databases">
        <authorList>
            <person name="Varghese N."/>
            <person name="Submissions S."/>
        </authorList>
    </citation>
    <scope>NUCLEOTIDE SEQUENCE [LARGE SCALE GENOMIC DNA]</scope>
    <source>
        <strain evidence="3">VKM Ac-2052</strain>
    </source>
</reference>
<dbReference type="PROSITE" id="PS51471">
    <property type="entry name" value="FE2OG_OXY"/>
    <property type="match status" value="1"/>
</dbReference>
<keyword evidence="2" id="KW-0560">Oxidoreductase</keyword>
<dbReference type="GO" id="GO:0006307">
    <property type="term" value="P:DNA alkylation repair"/>
    <property type="evidence" value="ECO:0007669"/>
    <property type="project" value="InterPro"/>
</dbReference>
<dbReference type="InterPro" id="IPR027450">
    <property type="entry name" value="AlkB-like"/>
</dbReference>
<dbReference type="Gene3D" id="2.60.120.590">
    <property type="entry name" value="Alpha-ketoglutarate-dependent dioxygenase AlkB-like"/>
    <property type="match status" value="1"/>
</dbReference>
<dbReference type="PANTHER" id="PTHR31212">
    <property type="entry name" value="ALPHA-KETOGLUTARATE-DEPENDENT DIOXYGENASE ALKB HOMOLOG 3"/>
    <property type="match status" value="1"/>
</dbReference>
<dbReference type="EMBL" id="FUYG01000007">
    <property type="protein sequence ID" value="SKA99091.1"/>
    <property type="molecule type" value="Genomic_DNA"/>
</dbReference>
<accession>A0A1T4YCR2</accession>
<proteinExistence type="predicted"/>
<dbReference type="InterPro" id="IPR037151">
    <property type="entry name" value="AlkB-like_sf"/>
</dbReference>
<dbReference type="InterPro" id="IPR032854">
    <property type="entry name" value="ALKBH3"/>
</dbReference>